<feature type="domain" description="PiggyBac transposable element-derived protein" evidence="1">
    <location>
        <begin position="3"/>
        <end position="184"/>
    </location>
</feature>
<accession>A0A6A4TGT6</accession>
<proteinExistence type="predicted"/>
<dbReference type="Pfam" id="PF13843">
    <property type="entry name" value="DDE_Tnp_1_7"/>
    <property type="match status" value="1"/>
</dbReference>
<gene>
    <name evidence="2" type="ORF">F2P81_005005</name>
</gene>
<reference evidence="2 3" key="1">
    <citation type="submission" date="2019-06" db="EMBL/GenBank/DDBJ databases">
        <title>Draft genomes of female and male turbot (Scophthalmus maximus).</title>
        <authorList>
            <person name="Xu H."/>
            <person name="Xu X.-W."/>
            <person name="Shao C."/>
            <person name="Chen S."/>
        </authorList>
    </citation>
    <scope>NUCLEOTIDE SEQUENCE [LARGE SCALE GENOMIC DNA]</scope>
    <source>
        <strain evidence="2">Ysfricsl-2016a</strain>
        <tissue evidence="2">Blood</tissue>
    </source>
</reference>
<dbReference type="PANTHER" id="PTHR46599:SF6">
    <property type="entry name" value="DUAL SPECIFICITY PHOSPHATASE 26"/>
    <property type="match status" value="1"/>
</dbReference>
<dbReference type="EMBL" id="VEVO01000004">
    <property type="protein sequence ID" value="KAF0043668.1"/>
    <property type="molecule type" value="Genomic_DNA"/>
</dbReference>
<sequence>MNETDLRAYVGLLILAGVYRSRGEAAVSLWKAEFGRAIFRATMSLKDFYRYLKTLRFDDRESRHVGGRSSDKLAAIREVWDMWCERLPALYNPGHDVTVDERMVPFKGRCSFHQYMPKKPAKYGLKLWVACDAKTSYAWRLQAYTGRPDASATARERNLALRVVLDLTQGLEHRMVTCDNFFTS</sequence>
<dbReference type="PANTHER" id="PTHR46599">
    <property type="entry name" value="PIGGYBAC TRANSPOSABLE ELEMENT-DERIVED PROTEIN 4"/>
    <property type="match status" value="1"/>
</dbReference>
<dbReference type="InterPro" id="IPR029526">
    <property type="entry name" value="PGBD"/>
</dbReference>
<evidence type="ECO:0000313" key="2">
    <source>
        <dbReference type="EMBL" id="KAF0043668.1"/>
    </source>
</evidence>
<dbReference type="AlphaFoldDB" id="A0A6A4TGT6"/>
<dbReference type="Proteomes" id="UP000438429">
    <property type="component" value="Unassembled WGS sequence"/>
</dbReference>
<organism evidence="2 3">
    <name type="scientific">Scophthalmus maximus</name>
    <name type="common">Turbot</name>
    <name type="synonym">Psetta maxima</name>
    <dbReference type="NCBI Taxonomy" id="52904"/>
    <lineage>
        <taxon>Eukaryota</taxon>
        <taxon>Metazoa</taxon>
        <taxon>Chordata</taxon>
        <taxon>Craniata</taxon>
        <taxon>Vertebrata</taxon>
        <taxon>Euteleostomi</taxon>
        <taxon>Actinopterygii</taxon>
        <taxon>Neopterygii</taxon>
        <taxon>Teleostei</taxon>
        <taxon>Neoteleostei</taxon>
        <taxon>Acanthomorphata</taxon>
        <taxon>Carangaria</taxon>
        <taxon>Pleuronectiformes</taxon>
        <taxon>Pleuronectoidei</taxon>
        <taxon>Scophthalmidae</taxon>
        <taxon>Scophthalmus</taxon>
    </lineage>
</organism>
<evidence type="ECO:0000259" key="1">
    <source>
        <dbReference type="Pfam" id="PF13843"/>
    </source>
</evidence>
<evidence type="ECO:0000313" key="3">
    <source>
        <dbReference type="Proteomes" id="UP000438429"/>
    </source>
</evidence>
<name>A0A6A4TGT6_SCOMX</name>
<comment type="caution">
    <text evidence="2">The sequence shown here is derived from an EMBL/GenBank/DDBJ whole genome shotgun (WGS) entry which is preliminary data.</text>
</comment>
<protein>
    <recommendedName>
        <fullName evidence="1">PiggyBac transposable element-derived protein domain-containing protein</fullName>
    </recommendedName>
</protein>